<sequence length="311" mass="34767">VIPYAKEGFNLTFDIDKYEKATGHEFLEKGETPPTPPPVTKGKPEPKAPPAPPEKPPEPEFKFEVPEGKFPKPGTDEEWIFWMLNTDSDAYVEKMTPPVYDSMAKFVTKGTGKSLKELTGTGAPAWQTLYDTVAEHVGTMFKEGAPLVPPAPVKTGLPPGMFPKPESDDEIIELMLMMNKDEFVAKMKSGDIEKSTYNSLKEFVERQRGRKLSQIIRTPKPSTEKLYDLAKKEVNLILAKQRPPPKEPEVPLEEQLLAGYKKLSKKKMIDAYVSSETGKTKLEPSKKVALKNALIDKGYLDEANAKGEFRP</sequence>
<proteinExistence type="predicted"/>
<organism evidence="2">
    <name type="scientific">marine sediment metagenome</name>
    <dbReference type="NCBI Taxonomy" id="412755"/>
    <lineage>
        <taxon>unclassified sequences</taxon>
        <taxon>metagenomes</taxon>
        <taxon>ecological metagenomes</taxon>
    </lineage>
</organism>
<comment type="caution">
    <text evidence="2">The sequence shown here is derived from an EMBL/GenBank/DDBJ whole genome shotgun (WGS) entry which is preliminary data.</text>
</comment>
<evidence type="ECO:0000313" key="2">
    <source>
        <dbReference type="EMBL" id="GAF92699.1"/>
    </source>
</evidence>
<reference evidence="2" key="1">
    <citation type="journal article" date="2014" name="Front. Microbiol.">
        <title>High frequency of phylogenetically diverse reductive dehalogenase-homologous genes in deep subseafloor sedimentary metagenomes.</title>
        <authorList>
            <person name="Kawai M."/>
            <person name="Futagami T."/>
            <person name="Toyoda A."/>
            <person name="Takaki Y."/>
            <person name="Nishi S."/>
            <person name="Hori S."/>
            <person name="Arai W."/>
            <person name="Tsubouchi T."/>
            <person name="Morono Y."/>
            <person name="Uchiyama I."/>
            <person name="Ito T."/>
            <person name="Fujiyama A."/>
            <person name="Inagaki F."/>
            <person name="Takami H."/>
        </authorList>
    </citation>
    <scope>NUCLEOTIDE SEQUENCE</scope>
    <source>
        <strain evidence="2">Expedition CK06-06</strain>
    </source>
</reference>
<dbReference type="EMBL" id="BARS01010360">
    <property type="protein sequence ID" value="GAF92699.1"/>
    <property type="molecule type" value="Genomic_DNA"/>
</dbReference>
<protein>
    <submittedName>
        <fullName evidence="2">Uncharacterized protein</fullName>
    </submittedName>
</protein>
<dbReference type="AlphaFoldDB" id="X0THH4"/>
<accession>X0THH4</accession>
<feature type="region of interest" description="Disordered" evidence="1">
    <location>
        <begin position="22"/>
        <end position="62"/>
    </location>
</feature>
<gene>
    <name evidence="2" type="ORF">S01H1_19225</name>
</gene>
<feature type="non-terminal residue" evidence="2">
    <location>
        <position position="1"/>
    </location>
</feature>
<name>X0THH4_9ZZZZ</name>
<evidence type="ECO:0000256" key="1">
    <source>
        <dbReference type="SAM" id="MobiDB-lite"/>
    </source>
</evidence>
<feature type="compositionally biased region" description="Basic and acidic residues" evidence="1">
    <location>
        <begin position="22"/>
        <end position="31"/>
    </location>
</feature>
<feature type="non-terminal residue" evidence="2">
    <location>
        <position position="311"/>
    </location>
</feature>